<dbReference type="PATRIC" id="fig|1276920.7.peg.4061"/>
<feature type="transmembrane region" description="Helical" evidence="1">
    <location>
        <begin position="6"/>
        <end position="28"/>
    </location>
</feature>
<feature type="transmembrane region" description="Helical" evidence="1">
    <location>
        <begin position="48"/>
        <end position="67"/>
    </location>
</feature>
<feature type="transmembrane region" description="Helical" evidence="1">
    <location>
        <begin position="114"/>
        <end position="136"/>
    </location>
</feature>
<dbReference type="STRING" id="1276920.ADIAG_04075"/>
<evidence type="ECO:0000313" key="3">
    <source>
        <dbReference type="Proteomes" id="UP000012015"/>
    </source>
</evidence>
<organism evidence="2 3">
    <name type="scientific">Paeniglutamicibacter gangotriensis Lz1y</name>
    <dbReference type="NCBI Taxonomy" id="1276920"/>
    <lineage>
        <taxon>Bacteria</taxon>
        <taxon>Bacillati</taxon>
        <taxon>Actinomycetota</taxon>
        <taxon>Actinomycetes</taxon>
        <taxon>Micrococcales</taxon>
        <taxon>Micrococcaceae</taxon>
        <taxon>Paeniglutamicibacter</taxon>
    </lineage>
</organism>
<dbReference type="eggNOG" id="ENOG5032UXA">
    <property type="taxonomic scope" value="Bacteria"/>
</dbReference>
<reference evidence="2 3" key="1">
    <citation type="journal article" date="2013" name="Genome Announc.">
        <title>Draft Genome Sequence of Arthrobacter gangotriensis Strain Lz1yT, Isolated from a Penguin Rookery Soil Sample Collected in Antarctica, near the Indian Station Dakshin Gangotri.</title>
        <authorList>
            <person name="Shivaji S."/>
            <person name="Ara S."/>
            <person name="Bandi S."/>
            <person name="Singh A."/>
            <person name="Kumar Pinnaka A."/>
        </authorList>
    </citation>
    <scope>NUCLEOTIDE SEQUENCE [LARGE SCALE GENOMIC DNA]</scope>
    <source>
        <strain evidence="2 3">Lz1y</strain>
    </source>
</reference>
<accession>M7MNH4</accession>
<name>M7MNH4_9MICC</name>
<dbReference type="InterPro" id="IPR018729">
    <property type="entry name" value="DUF2269_transmembrane"/>
</dbReference>
<proteinExistence type="predicted"/>
<dbReference type="Pfam" id="PF10027">
    <property type="entry name" value="DUF2269"/>
    <property type="match status" value="1"/>
</dbReference>
<evidence type="ECO:0000256" key="1">
    <source>
        <dbReference type="SAM" id="Phobius"/>
    </source>
</evidence>
<feature type="transmembrane region" description="Helical" evidence="1">
    <location>
        <begin position="79"/>
        <end position="102"/>
    </location>
</feature>
<dbReference type="AlphaFoldDB" id="M7MNH4"/>
<evidence type="ECO:0000313" key="2">
    <source>
        <dbReference type="EMBL" id="EMQ96601.1"/>
    </source>
</evidence>
<dbReference type="EMBL" id="AOCK01000018">
    <property type="protein sequence ID" value="EMQ96601.1"/>
    <property type="molecule type" value="Genomic_DNA"/>
</dbReference>
<sequence length="138" mass="14767">MNTVFAVLHIAAAVFIVGPMAIMPMSTLRSLRGGDTVRVHASARSIRLLSYLSLIAFITGFGILGMVGEKWGLSVTTPWVLASVILYLVALLLTLAVVVPAFTRYDGRRTSSYMQASISSGIASIALIAVVVLMVWKP</sequence>
<keyword evidence="1" id="KW-0472">Membrane</keyword>
<protein>
    <submittedName>
        <fullName evidence="2">Putative integral membrane protein</fullName>
    </submittedName>
</protein>
<keyword evidence="1" id="KW-1133">Transmembrane helix</keyword>
<comment type="caution">
    <text evidence="2">The sequence shown here is derived from an EMBL/GenBank/DDBJ whole genome shotgun (WGS) entry which is preliminary data.</text>
</comment>
<dbReference type="RefSeq" id="WP_007273220.1">
    <property type="nucleotide sequence ID" value="NZ_AOCK01000018.1"/>
</dbReference>
<keyword evidence="3" id="KW-1185">Reference proteome</keyword>
<keyword evidence="1" id="KW-0812">Transmembrane</keyword>
<gene>
    <name evidence="2" type="ORF">ADIAG_04075</name>
</gene>
<dbReference type="Proteomes" id="UP000012015">
    <property type="component" value="Unassembled WGS sequence"/>
</dbReference>